<protein>
    <recommendedName>
        <fullName evidence="5">3-oxoacyl-ACP reductase</fullName>
    </recommendedName>
</protein>
<dbReference type="GO" id="GO:0016616">
    <property type="term" value="F:oxidoreductase activity, acting on the CH-OH group of donors, NAD or NADP as acceptor"/>
    <property type="evidence" value="ECO:0007669"/>
    <property type="project" value="TreeGrafter"/>
</dbReference>
<dbReference type="InterPro" id="IPR020904">
    <property type="entry name" value="Sc_DH/Rdtase_CS"/>
</dbReference>
<dbReference type="RefSeq" id="WP_043124237.1">
    <property type="nucleotide sequence ID" value="NZ_JTDL01000123.1"/>
</dbReference>
<dbReference type="CDD" id="cd05233">
    <property type="entry name" value="SDR_c"/>
    <property type="match status" value="1"/>
</dbReference>
<dbReference type="AlphaFoldDB" id="A0A0B2AGZ5"/>
<comment type="caution">
    <text evidence="3">The sequence shown here is derived from an EMBL/GenBank/DDBJ whole genome shotgun (WGS) entry which is preliminary data.</text>
</comment>
<dbReference type="FunFam" id="3.40.50.720:FF:000084">
    <property type="entry name" value="Short-chain dehydrogenase reductase"/>
    <property type="match status" value="1"/>
</dbReference>
<reference evidence="3 4" key="1">
    <citation type="submission" date="2014-09" db="EMBL/GenBank/DDBJ databases">
        <title>Genome sequence of Sinomonas sp. MUSC 117.</title>
        <authorList>
            <person name="Lee L.-H."/>
        </authorList>
    </citation>
    <scope>NUCLEOTIDE SEQUENCE [LARGE SCALE GENOMIC DNA]</scope>
    <source>
        <strain evidence="3 4">MUSC 117</strain>
    </source>
</reference>
<name>A0A0B2AGZ5_9MICC</name>
<dbReference type="Gene3D" id="3.40.50.720">
    <property type="entry name" value="NAD(P)-binding Rossmann-like Domain"/>
    <property type="match status" value="1"/>
</dbReference>
<dbReference type="InterPro" id="IPR036291">
    <property type="entry name" value="NAD(P)-bd_dom_sf"/>
</dbReference>
<proteinExistence type="inferred from homology"/>
<dbReference type="PANTHER" id="PTHR42760">
    <property type="entry name" value="SHORT-CHAIN DEHYDROGENASES/REDUCTASES FAMILY MEMBER"/>
    <property type="match status" value="1"/>
</dbReference>
<dbReference type="PROSITE" id="PS00061">
    <property type="entry name" value="ADH_SHORT"/>
    <property type="match status" value="1"/>
</dbReference>
<comment type="similarity">
    <text evidence="1">Belongs to the short-chain dehydrogenases/reductases (SDR) family.</text>
</comment>
<evidence type="ECO:0008006" key="5">
    <source>
        <dbReference type="Google" id="ProtNLM"/>
    </source>
</evidence>
<dbReference type="OrthoDB" id="9803333at2"/>
<keyword evidence="4" id="KW-1185">Reference proteome</keyword>
<accession>A0A0B2AGZ5</accession>
<keyword evidence="2" id="KW-0560">Oxidoreductase</keyword>
<evidence type="ECO:0000313" key="4">
    <source>
        <dbReference type="Proteomes" id="UP000030982"/>
    </source>
</evidence>
<organism evidence="3 4">
    <name type="scientific">Sinomonas humi</name>
    <dbReference type="NCBI Taxonomy" id="1338436"/>
    <lineage>
        <taxon>Bacteria</taxon>
        <taxon>Bacillati</taxon>
        <taxon>Actinomycetota</taxon>
        <taxon>Actinomycetes</taxon>
        <taxon>Micrococcales</taxon>
        <taxon>Micrococcaceae</taxon>
        <taxon>Sinomonas</taxon>
    </lineage>
</organism>
<dbReference type="STRING" id="1338436.LK10_12865"/>
<evidence type="ECO:0000256" key="1">
    <source>
        <dbReference type="ARBA" id="ARBA00006484"/>
    </source>
</evidence>
<dbReference type="Proteomes" id="UP000030982">
    <property type="component" value="Unassembled WGS sequence"/>
</dbReference>
<dbReference type="EMBL" id="JTDL01000123">
    <property type="protein sequence ID" value="KHL02475.1"/>
    <property type="molecule type" value="Genomic_DNA"/>
</dbReference>
<sequence length="264" mass="26962">MSTKIDRPQTVLISGAAGGLGSAVARRFAADGARVALSDINAAQVAELANELGGIALPADGTDRGAVREVVEDAASAFGGLEAVIGVQGAQVKSTTNPSSNDGWDKSLAVNLNGQFYFAAEAIPHLLKSQGSIVLVSSSAGILSGPPGALGYTAAKHGVVGLARWLAREYGPRGIRTNCITPGWIRTPLGDGGMEYIAERDGITLDEAYERTTALVPMRRAAHPGEIASVCAFLVSSDASMVNGHVLVADGGAAVVDSSTAFFN</sequence>
<gene>
    <name evidence="3" type="ORF">LK10_12865</name>
</gene>
<evidence type="ECO:0000256" key="2">
    <source>
        <dbReference type="ARBA" id="ARBA00023002"/>
    </source>
</evidence>
<dbReference type="SUPFAM" id="SSF51735">
    <property type="entry name" value="NAD(P)-binding Rossmann-fold domains"/>
    <property type="match status" value="1"/>
</dbReference>
<evidence type="ECO:0000313" key="3">
    <source>
        <dbReference type="EMBL" id="KHL02475.1"/>
    </source>
</evidence>
<dbReference type="Pfam" id="PF13561">
    <property type="entry name" value="adh_short_C2"/>
    <property type="match status" value="1"/>
</dbReference>
<dbReference type="InterPro" id="IPR002347">
    <property type="entry name" value="SDR_fam"/>
</dbReference>
<dbReference type="PANTHER" id="PTHR42760:SF133">
    <property type="entry name" value="3-OXOACYL-[ACYL-CARRIER-PROTEIN] REDUCTASE"/>
    <property type="match status" value="1"/>
</dbReference>
<dbReference type="PRINTS" id="PR00081">
    <property type="entry name" value="GDHRDH"/>
</dbReference>